<name>A0ABR0MUE8_GOSAR</name>
<proteinExistence type="predicted"/>
<accession>A0ABR0MUE8</accession>
<organism evidence="1 2">
    <name type="scientific">Gossypium arboreum</name>
    <name type="common">Tree cotton</name>
    <name type="synonym">Gossypium nanking</name>
    <dbReference type="NCBI Taxonomy" id="29729"/>
    <lineage>
        <taxon>Eukaryota</taxon>
        <taxon>Viridiplantae</taxon>
        <taxon>Streptophyta</taxon>
        <taxon>Embryophyta</taxon>
        <taxon>Tracheophyta</taxon>
        <taxon>Spermatophyta</taxon>
        <taxon>Magnoliopsida</taxon>
        <taxon>eudicotyledons</taxon>
        <taxon>Gunneridae</taxon>
        <taxon>Pentapetalae</taxon>
        <taxon>rosids</taxon>
        <taxon>malvids</taxon>
        <taxon>Malvales</taxon>
        <taxon>Malvaceae</taxon>
        <taxon>Malvoideae</taxon>
        <taxon>Gossypium</taxon>
    </lineage>
</organism>
<gene>
    <name evidence="1" type="ORF">PVK06_045568</name>
</gene>
<comment type="caution">
    <text evidence="1">The sequence shown here is derived from an EMBL/GenBank/DDBJ whole genome shotgun (WGS) entry which is preliminary data.</text>
</comment>
<evidence type="ECO:0000313" key="1">
    <source>
        <dbReference type="EMBL" id="KAK5777601.1"/>
    </source>
</evidence>
<evidence type="ECO:0000313" key="2">
    <source>
        <dbReference type="Proteomes" id="UP001358586"/>
    </source>
</evidence>
<evidence type="ECO:0008006" key="3">
    <source>
        <dbReference type="Google" id="ProtNLM"/>
    </source>
</evidence>
<protein>
    <recommendedName>
        <fullName evidence="3">RNase H type-1 domain-containing protein</fullName>
    </recommendedName>
</protein>
<dbReference type="EMBL" id="JARKNE010000012">
    <property type="protein sequence ID" value="KAK5777601.1"/>
    <property type="molecule type" value="Genomic_DNA"/>
</dbReference>
<reference evidence="1 2" key="1">
    <citation type="submission" date="2023-03" db="EMBL/GenBank/DDBJ databases">
        <title>WGS of Gossypium arboreum.</title>
        <authorList>
            <person name="Yu D."/>
        </authorList>
    </citation>
    <scope>NUCLEOTIDE SEQUENCE [LARGE SCALE GENOMIC DNA]</scope>
    <source>
        <tissue evidence="1">Leaf</tissue>
    </source>
</reference>
<sequence>MMKEHWQAPCTAWVKINMDGSMWMITLRVVISGVVRGPIGSWMVGFEIVTEMSDIFQNEALNMKQILKEDIQHVLRSAINPLN</sequence>
<keyword evidence="2" id="KW-1185">Reference proteome</keyword>
<dbReference type="Proteomes" id="UP001358586">
    <property type="component" value="Chromosome 12"/>
</dbReference>